<evidence type="ECO:0000313" key="2">
    <source>
        <dbReference type="Proteomes" id="UP000014115"/>
    </source>
</evidence>
<accession>K2J6A6</accession>
<name>K2J6A6_9GAMM</name>
<reference evidence="1 2" key="1">
    <citation type="journal article" date="2012" name="J. Bacteriol.">
        <title>Genome Sequence of Idiomarina xiamenensis Type Strain 10-D-4.</title>
        <authorList>
            <person name="Lai Q."/>
            <person name="Wang L."/>
            <person name="Wang W."/>
            <person name="Shao Z."/>
        </authorList>
    </citation>
    <scope>NUCLEOTIDE SEQUENCE [LARGE SCALE GENOMIC DNA]</scope>
    <source>
        <strain evidence="1 2">10-D-4</strain>
    </source>
</reference>
<evidence type="ECO:0000313" key="1">
    <source>
        <dbReference type="EMBL" id="EKE78591.1"/>
    </source>
</evidence>
<dbReference type="eggNOG" id="ENOG5033BFD">
    <property type="taxonomic scope" value="Bacteria"/>
</dbReference>
<protein>
    <submittedName>
        <fullName evidence="1">Uncharacterized protein</fullName>
    </submittedName>
</protein>
<dbReference type="EMBL" id="AMRG01000038">
    <property type="protein sequence ID" value="EKE78591.1"/>
    <property type="molecule type" value="Genomic_DNA"/>
</dbReference>
<dbReference type="OrthoDB" id="6106736at2"/>
<proteinExistence type="predicted"/>
<dbReference type="Proteomes" id="UP000014115">
    <property type="component" value="Unassembled WGS sequence"/>
</dbReference>
<dbReference type="RefSeq" id="WP_008490114.1">
    <property type="nucleotide sequence ID" value="NZ_AMRG01000038.1"/>
</dbReference>
<dbReference type="AlphaFoldDB" id="K2J6A6"/>
<sequence length="107" mass="11871">MKITLLPTVSSHDDIPPTVSLDTISYRGESYDLSQLSEGGEVEASDPFIGKITRDTNGAIHLTLQYRYTTQTAESVQSMNIEDYTFDVTSGECPCPIKRKPIQEPTE</sequence>
<keyword evidence="2" id="KW-1185">Reference proteome</keyword>
<comment type="caution">
    <text evidence="1">The sequence shown here is derived from an EMBL/GenBank/DDBJ whole genome shotgun (WGS) entry which is preliminary data.</text>
</comment>
<gene>
    <name evidence="1" type="ORF">A10D4_13331</name>
</gene>
<dbReference type="STRING" id="740709.A10D4_13331"/>
<organism evidence="1 2">
    <name type="scientific">Idiomarina xiamenensis 10-D-4</name>
    <dbReference type="NCBI Taxonomy" id="740709"/>
    <lineage>
        <taxon>Bacteria</taxon>
        <taxon>Pseudomonadati</taxon>
        <taxon>Pseudomonadota</taxon>
        <taxon>Gammaproteobacteria</taxon>
        <taxon>Alteromonadales</taxon>
        <taxon>Idiomarinaceae</taxon>
        <taxon>Idiomarina</taxon>
    </lineage>
</organism>